<dbReference type="InterPro" id="IPR006175">
    <property type="entry name" value="YjgF/YER057c/UK114"/>
</dbReference>
<dbReference type="SUPFAM" id="SSF55298">
    <property type="entry name" value="YjgF-like"/>
    <property type="match status" value="1"/>
</dbReference>
<evidence type="ECO:0000313" key="1">
    <source>
        <dbReference type="EMBL" id="MFD1250307.1"/>
    </source>
</evidence>
<dbReference type="Gene3D" id="3.30.1330.40">
    <property type="entry name" value="RutC-like"/>
    <property type="match status" value="1"/>
</dbReference>
<evidence type="ECO:0000313" key="2">
    <source>
        <dbReference type="Proteomes" id="UP001597229"/>
    </source>
</evidence>
<name>A0ABW3W7T3_9ACTN</name>
<proteinExistence type="predicted"/>
<keyword evidence="2" id="KW-1185">Reference proteome</keyword>
<dbReference type="Proteomes" id="UP001597229">
    <property type="component" value="Unassembled WGS sequence"/>
</dbReference>
<dbReference type="GO" id="GO:0016787">
    <property type="term" value="F:hydrolase activity"/>
    <property type="evidence" value="ECO:0007669"/>
    <property type="project" value="UniProtKB-KW"/>
</dbReference>
<dbReference type="RefSeq" id="WP_367919586.1">
    <property type="nucleotide sequence ID" value="NZ_BAABAC010000023.1"/>
</dbReference>
<dbReference type="EMBL" id="JBHTLX010000023">
    <property type="protein sequence ID" value="MFD1250307.1"/>
    <property type="molecule type" value="Genomic_DNA"/>
</dbReference>
<dbReference type="PANTHER" id="PTHR11803">
    <property type="entry name" value="2-IMINOBUTANOATE/2-IMINOPROPANOATE DEAMINASE RIDA"/>
    <property type="match status" value="1"/>
</dbReference>
<dbReference type="Pfam" id="PF01042">
    <property type="entry name" value="Ribonuc_L-PSP"/>
    <property type="match status" value="1"/>
</dbReference>
<reference evidence="2" key="1">
    <citation type="journal article" date="2019" name="Int. J. Syst. Evol. Microbiol.">
        <title>The Global Catalogue of Microorganisms (GCM) 10K type strain sequencing project: providing services to taxonomists for standard genome sequencing and annotation.</title>
        <authorList>
            <consortium name="The Broad Institute Genomics Platform"/>
            <consortium name="The Broad Institute Genome Sequencing Center for Infectious Disease"/>
            <person name="Wu L."/>
            <person name="Ma J."/>
        </authorList>
    </citation>
    <scope>NUCLEOTIDE SEQUENCE [LARGE SCALE GENOMIC DNA]</scope>
    <source>
        <strain evidence="2">CCUG 52478</strain>
    </source>
</reference>
<dbReference type="PANTHER" id="PTHR11803:SF39">
    <property type="entry name" value="2-IMINOBUTANOATE_2-IMINOPROPANOATE DEAMINASE"/>
    <property type="match status" value="1"/>
</dbReference>
<comment type="caution">
    <text evidence="1">The sequence shown here is derived from an EMBL/GenBank/DDBJ whole genome shotgun (WGS) entry which is preliminary data.</text>
</comment>
<protein>
    <submittedName>
        <fullName evidence="1">RidA family protein</fullName>
        <ecNumber evidence="1">3.5.-.-</ecNumber>
    </submittedName>
</protein>
<dbReference type="CDD" id="cd00448">
    <property type="entry name" value="YjgF_YER057c_UK114_family"/>
    <property type="match status" value="1"/>
</dbReference>
<keyword evidence="1" id="KW-0378">Hydrolase</keyword>
<sequence>MSISIISTPDAPAPSGAYSQAVVANGLVYTGGMAPIDMASGELVTGDAAAETRLVMENLAVVLKAAGSSLDHVMKATVHLHELDRDWATFDAAFKEFFPKGAPARTTVGSKLGGFLVEIDLVAVAPGDDGDLARVSDSQR</sequence>
<dbReference type="EC" id="3.5.-.-" evidence="1"/>
<dbReference type="InterPro" id="IPR035959">
    <property type="entry name" value="RutC-like_sf"/>
</dbReference>
<organism evidence="1 2">
    <name type="scientific">Nocardioides ginsengisoli</name>
    <dbReference type="NCBI Taxonomy" id="363868"/>
    <lineage>
        <taxon>Bacteria</taxon>
        <taxon>Bacillati</taxon>
        <taxon>Actinomycetota</taxon>
        <taxon>Actinomycetes</taxon>
        <taxon>Propionibacteriales</taxon>
        <taxon>Nocardioidaceae</taxon>
        <taxon>Nocardioides</taxon>
    </lineage>
</organism>
<gene>
    <name evidence="1" type="ORF">ACFQ3F_21110</name>
</gene>
<accession>A0ABW3W7T3</accession>